<dbReference type="EMBL" id="KV745288">
    <property type="protein sequence ID" value="OCK75663.1"/>
    <property type="molecule type" value="Genomic_DNA"/>
</dbReference>
<name>A0A8E2JAT5_9PEZI</name>
<dbReference type="PROSITE" id="PS51257">
    <property type="entry name" value="PROKAR_LIPOPROTEIN"/>
    <property type="match status" value="1"/>
</dbReference>
<evidence type="ECO:0000313" key="2">
    <source>
        <dbReference type="Proteomes" id="UP000250266"/>
    </source>
</evidence>
<gene>
    <name evidence="1" type="ORF">K432DRAFT_165463</name>
</gene>
<proteinExistence type="predicted"/>
<dbReference type="Proteomes" id="UP000250266">
    <property type="component" value="Unassembled WGS sequence"/>
</dbReference>
<sequence>MKKKTIRSDGCTHVFWPLLALGCRPVSKTVKTSVLVASNLTLGRWWTNSCADIYPQYTSTNRNISQHVMHSCQTCTSFRWGGRCWGVAELGVGGVKRWVERTVVLV</sequence>
<dbReference type="AlphaFoldDB" id="A0A8E2JAT5"/>
<keyword evidence="2" id="KW-1185">Reference proteome</keyword>
<evidence type="ECO:0000313" key="1">
    <source>
        <dbReference type="EMBL" id="OCK75663.1"/>
    </source>
</evidence>
<protein>
    <submittedName>
        <fullName evidence="1">Uncharacterized protein</fullName>
    </submittedName>
</protein>
<organism evidence="1 2">
    <name type="scientific">Lepidopterella palustris CBS 459.81</name>
    <dbReference type="NCBI Taxonomy" id="1314670"/>
    <lineage>
        <taxon>Eukaryota</taxon>
        <taxon>Fungi</taxon>
        <taxon>Dikarya</taxon>
        <taxon>Ascomycota</taxon>
        <taxon>Pezizomycotina</taxon>
        <taxon>Dothideomycetes</taxon>
        <taxon>Pleosporomycetidae</taxon>
        <taxon>Mytilinidiales</taxon>
        <taxon>Argynnaceae</taxon>
        <taxon>Lepidopterella</taxon>
    </lineage>
</organism>
<reference evidence="1 2" key="1">
    <citation type="journal article" date="2016" name="Nat. Commun.">
        <title>Ectomycorrhizal ecology is imprinted in the genome of the dominant symbiotic fungus Cenococcum geophilum.</title>
        <authorList>
            <consortium name="DOE Joint Genome Institute"/>
            <person name="Peter M."/>
            <person name="Kohler A."/>
            <person name="Ohm R.A."/>
            <person name="Kuo A."/>
            <person name="Krutzmann J."/>
            <person name="Morin E."/>
            <person name="Arend M."/>
            <person name="Barry K.W."/>
            <person name="Binder M."/>
            <person name="Choi C."/>
            <person name="Clum A."/>
            <person name="Copeland A."/>
            <person name="Grisel N."/>
            <person name="Haridas S."/>
            <person name="Kipfer T."/>
            <person name="LaButti K."/>
            <person name="Lindquist E."/>
            <person name="Lipzen A."/>
            <person name="Maire R."/>
            <person name="Meier B."/>
            <person name="Mihaltcheva S."/>
            <person name="Molinier V."/>
            <person name="Murat C."/>
            <person name="Poggeler S."/>
            <person name="Quandt C.A."/>
            <person name="Sperisen C."/>
            <person name="Tritt A."/>
            <person name="Tisserant E."/>
            <person name="Crous P.W."/>
            <person name="Henrissat B."/>
            <person name="Nehls U."/>
            <person name="Egli S."/>
            <person name="Spatafora J.W."/>
            <person name="Grigoriev I.V."/>
            <person name="Martin F.M."/>
        </authorList>
    </citation>
    <scope>NUCLEOTIDE SEQUENCE [LARGE SCALE GENOMIC DNA]</scope>
    <source>
        <strain evidence="1 2">CBS 459.81</strain>
    </source>
</reference>
<accession>A0A8E2JAT5</accession>